<feature type="transmembrane region" description="Helical" evidence="2">
    <location>
        <begin position="744"/>
        <end position="764"/>
    </location>
</feature>
<feature type="region of interest" description="Disordered" evidence="1">
    <location>
        <begin position="1"/>
        <end position="56"/>
    </location>
</feature>
<comment type="caution">
    <text evidence="3">The sequence shown here is derived from an EMBL/GenBank/DDBJ whole genome shotgun (WGS) entry which is preliminary data.</text>
</comment>
<dbReference type="OrthoDB" id="5332281at2759"/>
<dbReference type="EMBL" id="MU032354">
    <property type="protein sequence ID" value="KAF3759893.1"/>
    <property type="molecule type" value="Genomic_DNA"/>
</dbReference>
<protein>
    <submittedName>
        <fullName evidence="3">Uncharacterized protein</fullName>
    </submittedName>
</protein>
<evidence type="ECO:0000256" key="2">
    <source>
        <dbReference type="SAM" id="Phobius"/>
    </source>
</evidence>
<evidence type="ECO:0000256" key="1">
    <source>
        <dbReference type="SAM" id="MobiDB-lite"/>
    </source>
</evidence>
<dbReference type="InterPro" id="IPR021840">
    <property type="entry name" value="DUF3433"/>
</dbReference>
<proteinExistence type="predicted"/>
<gene>
    <name evidence="3" type="ORF">M406DRAFT_109128</name>
</gene>
<feature type="transmembrane region" description="Helical" evidence="2">
    <location>
        <begin position="100"/>
        <end position="119"/>
    </location>
</feature>
<keyword evidence="2" id="KW-1133">Transmembrane helix</keyword>
<keyword evidence="2" id="KW-0472">Membrane</keyword>
<dbReference type="Proteomes" id="UP000803844">
    <property type="component" value="Unassembled WGS sequence"/>
</dbReference>
<dbReference type="PANTHER" id="PTHR37544:SF1">
    <property type="entry name" value="PHOSPHORIBOSYLAMINOIMIDAZOLE-SUCCINOCARBOXAMIDE SYNTHASE"/>
    <property type="match status" value="1"/>
</dbReference>
<dbReference type="GeneID" id="63832466"/>
<keyword evidence="2" id="KW-0812">Transmembrane</keyword>
<reference evidence="3" key="1">
    <citation type="journal article" date="2020" name="Phytopathology">
        <title>Genome sequence of the chestnut blight fungus Cryphonectria parasitica EP155: A fundamental resource for an archetypical invasive plant pathogen.</title>
        <authorList>
            <person name="Crouch J.A."/>
            <person name="Dawe A."/>
            <person name="Aerts A."/>
            <person name="Barry K."/>
            <person name="Churchill A.C.L."/>
            <person name="Grimwood J."/>
            <person name="Hillman B."/>
            <person name="Milgroom M.G."/>
            <person name="Pangilinan J."/>
            <person name="Smith M."/>
            <person name="Salamov A."/>
            <person name="Schmutz J."/>
            <person name="Yadav J."/>
            <person name="Grigoriev I.V."/>
            <person name="Nuss D."/>
        </authorList>
    </citation>
    <scope>NUCLEOTIDE SEQUENCE</scope>
    <source>
        <strain evidence="3">EP155</strain>
    </source>
</reference>
<feature type="compositionally biased region" description="Low complexity" evidence="1">
    <location>
        <begin position="29"/>
        <end position="39"/>
    </location>
</feature>
<organism evidence="3 4">
    <name type="scientific">Cryphonectria parasitica (strain ATCC 38755 / EP155)</name>
    <dbReference type="NCBI Taxonomy" id="660469"/>
    <lineage>
        <taxon>Eukaryota</taxon>
        <taxon>Fungi</taxon>
        <taxon>Dikarya</taxon>
        <taxon>Ascomycota</taxon>
        <taxon>Pezizomycotina</taxon>
        <taxon>Sordariomycetes</taxon>
        <taxon>Sordariomycetidae</taxon>
        <taxon>Diaporthales</taxon>
        <taxon>Cryphonectriaceae</taxon>
        <taxon>Cryphonectria-Endothia species complex</taxon>
        <taxon>Cryphonectria</taxon>
    </lineage>
</organism>
<name>A0A9P4XRV8_CRYP1</name>
<dbReference type="RefSeq" id="XP_040770872.1">
    <property type="nucleotide sequence ID" value="XM_040915337.1"/>
</dbReference>
<feature type="transmembrane region" description="Helical" evidence="2">
    <location>
        <begin position="704"/>
        <end position="724"/>
    </location>
</feature>
<evidence type="ECO:0000313" key="3">
    <source>
        <dbReference type="EMBL" id="KAF3759893.1"/>
    </source>
</evidence>
<evidence type="ECO:0000313" key="4">
    <source>
        <dbReference type="Proteomes" id="UP000803844"/>
    </source>
</evidence>
<dbReference type="Pfam" id="PF11915">
    <property type="entry name" value="DUF3433"/>
    <property type="match status" value="2"/>
</dbReference>
<keyword evidence="4" id="KW-1185">Reference proteome</keyword>
<feature type="transmembrane region" description="Helical" evidence="2">
    <location>
        <begin position="139"/>
        <end position="160"/>
    </location>
</feature>
<dbReference type="PANTHER" id="PTHR37544">
    <property type="entry name" value="SPRAY-RELATED"/>
    <property type="match status" value="1"/>
</dbReference>
<sequence length="1329" mass="144335">MASWSTVHGPTPPSPLGHEDSATEEEEFTTSSPSTSSASQYSMENYSNDPEGGVSTCTETQTVADAQRSIMAVQPGIGPGNRTGPSPSQSSWSPLYLKRYIILGLGASFVFLAVAIEILQWVSKKNNGLATSNQKLQYLWSFGPTVVLTILASIWARVFFQASMAAPWVHMHSGRTSAERSILLDYTSMLLPETLVRALRNRDWMVAISGGIGLIIQVEIIFSTSLITLTPTDVVDPSFPITLTTEFGYENSTFNATIQSAAITSRYITMGLVLANLSYPAGTDGTIAYQEFDATLPDDAQLTATVAAFEADLECETAHVNLSCEQTMFNTDADFETWEATMFASMASSSCKMAAEFGMSFNLNETDPLHFSRVLTGQCDGAPEEDGNRVAFVFGVPKLTWTTNTTGPGDIYGEPDECRLGESSAIICQPTHRVGQVGIKRNGTSTSTFPVSSDNPTQKDDALTLASWTIAESVFNETAWQLVGFEESIGSGGWRLAIQNATIDVDRRSITIYGNEGRTNLSISALLNTDYLQGIFTSYYKKHAAQLARAGLMYVSSKASSGNITTLQNRLLVQPLASHTMSALLALTGLTCIVVCATNCIYDKSVTAVPASRLASLGTVLGRNPHLLADWIYLGSKTDKEVKKALSQADYYIMPKPELSHEDAAVAASYIAMEPHLSKDFKLNQNTVNAENFKTKYPLALHPLARLAICLILLAIIITLEVTLRISQRNNGLGSVRQDGYAHYVWTNLPAICFTLVAMDVSFIDSAERIVAPYLHLRKIASFDKSIGLDLLDASIPKILYRELQIRDFPILAVTVASLLAANFNTFTSSLFTVVYAPTVYQAEIYTTSTFSINATNPPYALYTDLVGGPESLTSSLVLTKDLSFPAFTHRNLAFPEYTISFPENSTLDNDSFATQAIVPALRVALTCRRYNSSDILASFTKSLTTVTGLELYPMNISVIPENNRFTSSSLLVDTTISNTSSAKTVPFGVSNLLTLRVNFDAGNILEDEYSSIQPWGTYSNVLFTWGSVSPSPNRTIHVEAMGCNETLEVLYVNTTFSNVDLSIVTTEPIEPPVSTYDMSTAHTANTTGPIMSSLTAYYPSTWDDVANLTSPFKNNSIFDDYMALLVAQKGSALTMNDFGDVDKSDAIVEAVKSQYGILAAQKLNYEFRLPSGRVDARDALENITSLPGASAGSDYRPEDGPRTTIAKGQLRLVQDATLTRVLQGILGAVLGLTLFAWAAGSRTNVLPRDSMSIGSLGALIAGGNLGDYFDKMAERTGQKGEEKHLTYWLGWRKCKGDQGVEKRFGIWVVDRQGSTGGSGFAPDRRGGL</sequence>
<accession>A0A9P4XRV8</accession>
<feature type="transmembrane region" description="Helical" evidence="2">
    <location>
        <begin position="204"/>
        <end position="229"/>
    </location>
</feature>